<feature type="domain" description="PAZ" evidence="22">
    <location>
        <begin position="1271"/>
        <end position="1442"/>
    </location>
</feature>
<keyword evidence="13 18" id="KW-0694">RNA-binding</keyword>
<keyword evidence="27" id="KW-1185">Reference proteome</keyword>
<comment type="caution">
    <text evidence="26">The sequence shown here is derived from an EMBL/GenBank/DDBJ whole genome shotgun (WGS) entry which is preliminary data.</text>
</comment>
<evidence type="ECO:0000256" key="8">
    <source>
        <dbReference type="ARBA" id="ARBA00022759"/>
    </source>
</evidence>
<feature type="region of interest" description="Disordered" evidence="19">
    <location>
        <begin position="208"/>
        <end position="232"/>
    </location>
</feature>
<keyword evidence="4" id="KW-0540">Nuclease</keyword>
<feature type="region of interest" description="Disordered" evidence="19">
    <location>
        <begin position="170"/>
        <end position="196"/>
    </location>
</feature>
<feature type="region of interest" description="Disordered" evidence="19">
    <location>
        <begin position="676"/>
        <end position="699"/>
    </location>
</feature>
<dbReference type="GO" id="GO:0004386">
    <property type="term" value="F:helicase activity"/>
    <property type="evidence" value="ECO:0007669"/>
    <property type="project" value="UniProtKB-KW"/>
</dbReference>
<evidence type="ECO:0000259" key="21">
    <source>
        <dbReference type="PROSITE" id="PS50142"/>
    </source>
</evidence>
<dbReference type="CDD" id="cd18802">
    <property type="entry name" value="SF2_C_dicer"/>
    <property type="match status" value="1"/>
</dbReference>
<keyword evidence="14" id="KW-0943">RNA-mediated gene silencing</keyword>
<dbReference type="PROSITE" id="PS50137">
    <property type="entry name" value="DS_RBD"/>
    <property type="match status" value="2"/>
</dbReference>
<evidence type="ECO:0000256" key="14">
    <source>
        <dbReference type="ARBA" id="ARBA00023158"/>
    </source>
</evidence>
<evidence type="ECO:0000256" key="17">
    <source>
        <dbReference type="ARBA" id="ARBA00035116"/>
    </source>
</evidence>
<evidence type="ECO:0000259" key="20">
    <source>
        <dbReference type="PROSITE" id="PS50137"/>
    </source>
</evidence>
<evidence type="ECO:0000256" key="5">
    <source>
        <dbReference type="ARBA" id="ARBA00022723"/>
    </source>
</evidence>
<dbReference type="CDD" id="cd00593">
    <property type="entry name" value="RIBOc"/>
    <property type="match status" value="2"/>
</dbReference>
<dbReference type="InterPro" id="IPR036389">
    <property type="entry name" value="RNase_III_sf"/>
</dbReference>
<dbReference type="PANTHER" id="PTHR14950">
    <property type="entry name" value="DICER-RELATED"/>
    <property type="match status" value="1"/>
</dbReference>
<evidence type="ECO:0000259" key="25">
    <source>
        <dbReference type="PROSITE" id="PS51327"/>
    </source>
</evidence>
<dbReference type="SMART" id="SM00949">
    <property type="entry name" value="PAZ"/>
    <property type="match status" value="1"/>
</dbReference>
<comment type="subcellular location">
    <subcellularLocation>
        <location evidence="3">Nucleus</location>
    </subcellularLocation>
</comment>
<evidence type="ECO:0000256" key="19">
    <source>
        <dbReference type="SAM" id="MobiDB-lite"/>
    </source>
</evidence>
<keyword evidence="5" id="KW-0479">Metal-binding</keyword>
<dbReference type="FunFam" id="3.40.50.300:FF:000705">
    <property type="entry name" value="Endoribonuclease dicer-like protein"/>
    <property type="match status" value="1"/>
</dbReference>
<dbReference type="FunFam" id="1.10.1520.10:FF:000004">
    <property type="entry name" value="Endoribonuclease dicer-like 1"/>
    <property type="match status" value="1"/>
</dbReference>
<dbReference type="Gene3D" id="3.30.160.380">
    <property type="entry name" value="Dicer dimerisation domain"/>
    <property type="match status" value="1"/>
</dbReference>
<dbReference type="Gene3D" id="3.40.50.300">
    <property type="entry name" value="P-loop containing nucleotide triphosphate hydrolases"/>
    <property type="match status" value="2"/>
</dbReference>
<evidence type="ECO:0000256" key="7">
    <source>
        <dbReference type="ARBA" id="ARBA00022741"/>
    </source>
</evidence>
<dbReference type="PROSITE" id="PS00517">
    <property type="entry name" value="RNASE_3_1"/>
    <property type="match status" value="1"/>
</dbReference>
<evidence type="ECO:0000256" key="6">
    <source>
        <dbReference type="ARBA" id="ARBA00022737"/>
    </source>
</evidence>
<evidence type="ECO:0000256" key="4">
    <source>
        <dbReference type="ARBA" id="ARBA00022722"/>
    </source>
</evidence>
<feature type="region of interest" description="Disordered" evidence="19">
    <location>
        <begin position="1017"/>
        <end position="1040"/>
    </location>
</feature>
<evidence type="ECO:0000256" key="11">
    <source>
        <dbReference type="ARBA" id="ARBA00022840"/>
    </source>
</evidence>
<dbReference type="CDD" id="cd18034">
    <property type="entry name" value="DEXHc_dicer"/>
    <property type="match status" value="1"/>
</dbReference>
<accession>A0A6A1VN74</accession>
<dbReference type="InterPro" id="IPR005034">
    <property type="entry name" value="Dicer_dimerisation"/>
</dbReference>
<comment type="similarity">
    <text evidence="17 18">Belongs to the helicase family. Dicer subfamily.</text>
</comment>
<dbReference type="SUPFAM" id="SSF69065">
    <property type="entry name" value="RNase III domain-like"/>
    <property type="match status" value="2"/>
</dbReference>
<dbReference type="GO" id="GO:0046872">
    <property type="term" value="F:metal ion binding"/>
    <property type="evidence" value="ECO:0007669"/>
    <property type="project" value="UniProtKB-KW"/>
</dbReference>
<evidence type="ECO:0000313" key="27">
    <source>
        <dbReference type="Proteomes" id="UP000516437"/>
    </source>
</evidence>
<comment type="cofactor">
    <cofactor evidence="2">
        <name>Mg(2+)</name>
        <dbReference type="ChEBI" id="CHEBI:18420"/>
    </cofactor>
</comment>
<organism evidence="26 27">
    <name type="scientific">Morella rubra</name>
    <name type="common">Chinese bayberry</name>
    <dbReference type="NCBI Taxonomy" id="262757"/>
    <lineage>
        <taxon>Eukaryota</taxon>
        <taxon>Viridiplantae</taxon>
        <taxon>Streptophyta</taxon>
        <taxon>Embryophyta</taxon>
        <taxon>Tracheophyta</taxon>
        <taxon>Spermatophyta</taxon>
        <taxon>Magnoliopsida</taxon>
        <taxon>eudicotyledons</taxon>
        <taxon>Gunneridae</taxon>
        <taxon>Pentapetalae</taxon>
        <taxon>rosids</taxon>
        <taxon>fabids</taxon>
        <taxon>Fagales</taxon>
        <taxon>Myricaceae</taxon>
        <taxon>Morella</taxon>
    </lineage>
</organism>
<keyword evidence="15" id="KW-0464">Manganese</keyword>
<evidence type="ECO:0000256" key="12">
    <source>
        <dbReference type="ARBA" id="ARBA00022842"/>
    </source>
</evidence>
<evidence type="ECO:0000256" key="3">
    <source>
        <dbReference type="ARBA" id="ARBA00004123"/>
    </source>
</evidence>
<dbReference type="FunFam" id="3.40.50.300:FF:000420">
    <property type="entry name" value="Endoribonuclease dicer-like 1"/>
    <property type="match status" value="1"/>
</dbReference>
<evidence type="ECO:0000313" key="26">
    <source>
        <dbReference type="EMBL" id="KAB1212400.1"/>
    </source>
</evidence>
<dbReference type="SMART" id="SM00358">
    <property type="entry name" value="DSRM"/>
    <property type="match status" value="2"/>
</dbReference>
<dbReference type="CDD" id="cd19869">
    <property type="entry name" value="DSRM_DCL_plant"/>
    <property type="match status" value="1"/>
</dbReference>
<evidence type="ECO:0000256" key="18">
    <source>
        <dbReference type="PROSITE-ProRule" id="PRU00657"/>
    </source>
</evidence>
<feature type="domain" description="RNase III" evidence="21">
    <location>
        <begin position="1688"/>
        <end position="1836"/>
    </location>
</feature>
<keyword evidence="12" id="KW-0460">Magnesium</keyword>
<keyword evidence="6" id="KW-0677">Repeat</keyword>
<dbReference type="Gene3D" id="1.10.1520.10">
    <property type="entry name" value="Ribonuclease III domain"/>
    <property type="match status" value="2"/>
</dbReference>
<evidence type="ECO:0000256" key="13">
    <source>
        <dbReference type="ARBA" id="ARBA00022884"/>
    </source>
</evidence>
<name>A0A6A1VN74_9ROSI</name>
<dbReference type="FunFam" id="3.30.160.20:FF:000032">
    <property type="entry name" value="endoribonuclease Dicer homolog 1"/>
    <property type="match status" value="1"/>
</dbReference>
<dbReference type="GO" id="GO:0005737">
    <property type="term" value="C:cytoplasm"/>
    <property type="evidence" value="ECO:0007669"/>
    <property type="project" value="TreeGrafter"/>
</dbReference>
<dbReference type="Pfam" id="PF00035">
    <property type="entry name" value="dsrm"/>
    <property type="match status" value="1"/>
</dbReference>
<protein>
    <submittedName>
        <fullName evidence="26">Uncharacterized protein</fullName>
    </submittedName>
</protein>
<feature type="domain" description="DRBM" evidence="20">
    <location>
        <begin position="1862"/>
        <end position="1925"/>
    </location>
</feature>
<dbReference type="GO" id="GO:0004525">
    <property type="term" value="F:ribonuclease III activity"/>
    <property type="evidence" value="ECO:0007669"/>
    <property type="project" value="InterPro"/>
</dbReference>
<dbReference type="InterPro" id="IPR014001">
    <property type="entry name" value="Helicase_ATP-bd"/>
</dbReference>
<dbReference type="SMART" id="SM00487">
    <property type="entry name" value="DEXDc"/>
    <property type="match status" value="1"/>
</dbReference>
<dbReference type="EMBL" id="RXIC02000023">
    <property type="protein sequence ID" value="KAB1212400.1"/>
    <property type="molecule type" value="Genomic_DNA"/>
</dbReference>
<feature type="compositionally biased region" description="Basic and acidic residues" evidence="19">
    <location>
        <begin position="219"/>
        <end position="232"/>
    </location>
</feature>
<comment type="cofactor">
    <cofactor evidence="1">
        <name>Mn(2+)</name>
        <dbReference type="ChEBI" id="CHEBI:29035"/>
    </cofactor>
</comment>
<dbReference type="OrthoDB" id="6513042at2759"/>
<dbReference type="InterPro" id="IPR003100">
    <property type="entry name" value="PAZ_dom"/>
</dbReference>
<dbReference type="Pfam" id="PF00636">
    <property type="entry name" value="Ribonuclease_3"/>
    <property type="match status" value="2"/>
</dbReference>
<dbReference type="InterPro" id="IPR011545">
    <property type="entry name" value="DEAD/DEAH_box_helicase_dom"/>
</dbReference>
<dbReference type="InterPro" id="IPR027417">
    <property type="entry name" value="P-loop_NTPase"/>
</dbReference>
<dbReference type="SMART" id="SM00535">
    <property type="entry name" value="RIBOc"/>
    <property type="match status" value="2"/>
</dbReference>
<dbReference type="Pfam" id="PF03368">
    <property type="entry name" value="Dicer_dimer"/>
    <property type="match status" value="1"/>
</dbReference>
<dbReference type="Gene3D" id="2.170.260.10">
    <property type="entry name" value="paz domain"/>
    <property type="match status" value="1"/>
</dbReference>
<dbReference type="PROSITE" id="PS50821">
    <property type="entry name" value="PAZ"/>
    <property type="match status" value="1"/>
</dbReference>
<dbReference type="SUPFAM" id="SSF54768">
    <property type="entry name" value="dsRNA-binding domain-like"/>
    <property type="match status" value="2"/>
</dbReference>
<dbReference type="InterPro" id="IPR000999">
    <property type="entry name" value="RNase_III_dom"/>
</dbReference>
<gene>
    <name evidence="26" type="ORF">CJ030_MR5G020693</name>
</gene>
<dbReference type="PROSITE" id="PS50142">
    <property type="entry name" value="RNASE_3_2"/>
    <property type="match status" value="2"/>
</dbReference>
<evidence type="ECO:0000259" key="23">
    <source>
        <dbReference type="PROSITE" id="PS51192"/>
    </source>
</evidence>
<dbReference type="SUPFAM" id="SSF52540">
    <property type="entry name" value="P-loop containing nucleoside triphosphate hydrolases"/>
    <property type="match status" value="1"/>
</dbReference>
<keyword evidence="8" id="KW-0255">Endonuclease</keyword>
<evidence type="ECO:0000259" key="24">
    <source>
        <dbReference type="PROSITE" id="PS51194"/>
    </source>
</evidence>
<evidence type="ECO:0000256" key="1">
    <source>
        <dbReference type="ARBA" id="ARBA00001936"/>
    </source>
</evidence>
<dbReference type="Pfam" id="PF14709">
    <property type="entry name" value="DND1_DSRM"/>
    <property type="match status" value="1"/>
</dbReference>
<feature type="region of interest" description="Disordered" evidence="19">
    <location>
        <begin position="1"/>
        <end position="24"/>
    </location>
</feature>
<dbReference type="GO" id="GO:0005634">
    <property type="term" value="C:nucleus"/>
    <property type="evidence" value="ECO:0007669"/>
    <property type="project" value="UniProtKB-SubCell"/>
</dbReference>
<dbReference type="SMART" id="SM00490">
    <property type="entry name" value="HELICc"/>
    <property type="match status" value="1"/>
</dbReference>
<dbReference type="InterPro" id="IPR001650">
    <property type="entry name" value="Helicase_C-like"/>
</dbReference>
<dbReference type="FunFam" id="1.10.1520.10:FF:000007">
    <property type="entry name" value="Endoribonuclease dicer-like protein"/>
    <property type="match status" value="1"/>
</dbReference>
<keyword evidence="11" id="KW-0067">ATP-binding</keyword>
<feature type="domain" description="DRBM" evidence="20">
    <location>
        <begin position="1951"/>
        <end position="2026"/>
    </location>
</feature>
<evidence type="ECO:0000256" key="15">
    <source>
        <dbReference type="ARBA" id="ARBA00023211"/>
    </source>
</evidence>
<evidence type="ECO:0000256" key="2">
    <source>
        <dbReference type="ARBA" id="ARBA00001946"/>
    </source>
</evidence>
<feature type="compositionally biased region" description="Basic and acidic residues" evidence="19">
    <location>
        <begin position="1018"/>
        <end position="1028"/>
    </location>
</feature>
<sequence>MENEDRVSGNAGGELTRASSGDDMRPSYWLDACEDIPCDLVDFDSCAVTDSGDSISNQDGLVNDFFGGIDHILESIKNGGGLPLPPFTDSNATVNGNCTLGRDGWFQNGTSVDSKMQSEDSFAQSNGKEKKAVVLVESCGKRSEACKRYQVGNGNKLVDMNGDQRLVHFSRDDGVQKLENRDSEGSRERGNDCEERVSKRARLGNYNKDRCYSSRGQYHPKDRDRSSCRKRPRDWEEIDGRDRDIVRRREHHNGNRRDARDRDWRDREPKGYWERDRLGTSEIIFRPGTWEADRHKEGKVANDKNHECNARAEMKSEEPKEIIPQEQARQYQLDVLEQAKKKNTIAFLETGAGKTLIAVLLIKSICDDLQRENKKLLAVFLVPKVPLVYQQAEVIRERTGYQVGHYCGEMGQDFWDARRWQREFELKQVLVMTAQILLNILRHSIIKMEAINLLILDECHHAVKKHPYSLVMSEFYHTTPKDRRPSVFGMTASPVNLKGVSSQVDCAIKIRNLESKLDSIVCTIKDRRELEKHVPMPSEVVVEYDKAASLWSLHEQIKRMEAEVEEAAKSSSRRSKWQFMGARDAGAKDELRQVYGVSERTESDGAVNLIQKLRAINYALGELGQWCAYKVAQSFLTALQNDERANYQLDVKFQESYLNKVVSLLQCQLSEGAVSDKDTKVGDSGSSMVRDGTEADEVEEGELPDSRVVSGGEHVDVIIGAAVADGKVTPKVQSLIKILLEYQNTEDFRAIIFVERVVSALVLPKVFAELPSLSFIKCASLIGHNNSHEMRTCQMQDTISKFRDGRVTLLVATSVAEEGLDIRQCNVVIRFDLAKTVLAYIQSRGRARKPGSDYILMVERGNLSHEAFLRNARNSEETLRKEAIERTDLSHLKDASRLISVDTSPGTVYQVESTGAVVSLNSAVGLIHFYCSQLPSDRYSILRPEFIMERHEKSGGPTEYSCKLQLPCNAPFEILEGPVCSSMRLAQQACYEFAVCLAACKKLHEMGAFTDMLLPDKGSGEEREKANQNDEGDPLPGTARHREFYPEGVADILKGEWISGRDVCDNSKLHNLYVYSVKCVNFGCSKDPFLTQVSDFAVLFGNELDAEVLSMSMDLFIARTMSTKASLVFRGSIDINENQLASLKSFHVRLMSIVLDVDVEPSTTPWDTAKAYLFVPVVGDKSIGPMREIHWDLIENIINTDAWNNPLQRARPDVYLGTNERTLGGDRREYGFGKLRNGMAFGQRAHPTYGIRGAVAQFDVVKASGLVPSRDAMELQNHVDLTRGKLMMADTGMSAEDLVGRIVTAVHSGKRFYVDSVRYDMNAENSFPRKEGYLGPLEYSSYADYYKQKLTVVYESLQIEEAFCFFLHNTKVHLAIGSSLNRYGVELIYKQQPLIRGRGVSYCKNLLSPRFEHKEAYEGEAEETLDKTYYVFLPPELCLVHPLPGSLVRGAQRLPSIMRRVESMLLAIQLKDIIKYPVPALKILEALTAASCQETFCYERAELLGDAFLKWVVSRFLFLKYPQKHEGQLTRMRQQMVSNMVLYQYALCKGLQSYIQADRFAPSRWAAPGVLPVFDEDTKDGESSLFDQDRSFPEAGHGMDQCSNAYDEDEMEDGELEGDSSSYRVLSSKTLADVVEALIGVYYVVGGKKAANHLMKWIGIQVEFDAAEMECMTRPSNVPDSILRSVNFDALEGALDIKFKDRGLLVEAITHASRPSSGVSCYQRLEFVGDAVLDHLITKHLFFSYTDLPPGRLTDLRAAAVNNENFARVAVKHNLHLHLRHGSSALEKQIRDFVKEVQDELLKPGFNSFGLGDCKAPKVLGDIVESIAGAIFLDSGRDTAIVWKVFEPLLQPMVTPETLPMHPVRELQERCQQQAEGLEYKASRSGNLATVEVFIDGVQVGIAQNPQKKMAQKLAARNALAALKEKEIAEAEANEKADENGKKKKNGNQTFTRQTLNDICLRRNWPMPFYRCVNEGGPAHAKRFTFAVRVNTTDRGWTDECVGEPMPSVKKAKDSAAVLLLELINKMYS</sequence>
<evidence type="ECO:0000256" key="10">
    <source>
        <dbReference type="ARBA" id="ARBA00022806"/>
    </source>
</evidence>
<dbReference type="GO" id="GO:0003723">
    <property type="term" value="F:RNA binding"/>
    <property type="evidence" value="ECO:0007669"/>
    <property type="project" value="UniProtKB-UniRule"/>
</dbReference>
<evidence type="ECO:0000256" key="9">
    <source>
        <dbReference type="ARBA" id="ARBA00022801"/>
    </source>
</evidence>
<dbReference type="InterPro" id="IPR038248">
    <property type="entry name" value="Dicer_dimer_sf"/>
</dbReference>
<dbReference type="GO" id="GO:0010267">
    <property type="term" value="P:ta-siRNA processing"/>
    <property type="evidence" value="ECO:0007669"/>
    <property type="project" value="UniProtKB-ARBA"/>
</dbReference>
<dbReference type="Pfam" id="PF00271">
    <property type="entry name" value="Helicase_C"/>
    <property type="match status" value="1"/>
</dbReference>
<dbReference type="PROSITE" id="PS51194">
    <property type="entry name" value="HELICASE_CTER"/>
    <property type="match status" value="1"/>
</dbReference>
<dbReference type="FunFam" id="3.30.160.380:FF:000001">
    <property type="entry name" value="Endoribonuclease dicer-like 1"/>
    <property type="match status" value="1"/>
</dbReference>
<evidence type="ECO:0000259" key="22">
    <source>
        <dbReference type="PROSITE" id="PS50821"/>
    </source>
</evidence>
<keyword evidence="16" id="KW-0539">Nucleus</keyword>
<feature type="domain" description="Helicase ATP-binding" evidence="23">
    <location>
        <begin position="335"/>
        <end position="512"/>
    </location>
</feature>
<keyword evidence="10" id="KW-0347">Helicase</keyword>
<reference evidence="26 27" key="1">
    <citation type="journal article" date="2019" name="Plant Biotechnol. J.">
        <title>The red bayberry genome and genetic basis of sex determination.</title>
        <authorList>
            <person name="Jia H.M."/>
            <person name="Jia H.J."/>
            <person name="Cai Q.L."/>
            <person name="Wang Y."/>
            <person name="Zhao H.B."/>
            <person name="Yang W.F."/>
            <person name="Wang G.Y."/>
            <person name="Li Y.H."/>
            <person name="Zhan D.L."/>
            <person name="Shen Y.T."/>
            <person name="Niu Q.F."/>
            <person name="Chang L."/>
            <person name="Qiu J."/>
            <person name="Zhao L."/>
            <person name="Xie H.B."/>
            <person name="Fu W.Y."/>
            <person name="Jin J."/>
            <person name="Li X.W."/>
            <person name="Jiao Y."/>
            <person name="Zhou C.C."/>
            <person name="Tu T."/>
            <person name="Chai C.Y."/>
            <person name="Gao J.L."/>
            <person name="Fan L.J."/>
            <person name="van de Weg E."/>
            <person name="Wang J.Y."/>
            <person name="Gao Z.S."/>
        </authorList>
    </citation>
    <scope>NUCLEOTIDE SEQUENCE [LARGE SCALE GENOMIC DNA]</scope>
    <source>
        <tissue evidence="26">Leaves</tissue>
    </source>
</reference>
<feature type="domain" description="RNase III" evidence="21">
    <location>
        <begin position="1485"/>
        <end position="1647"/>
    </location>
</feature>
<dbReference type="GO" id="GO:0005524">
    <property type="term" value="F:ATP binding"/>
    <property type="evidence" value="ECO:0007669"/>
    <property type="project" value="UniProtKB-KW"/>
</dbReference>
<evidence type="ECO:0000256" key="16">
    <source>
        <dbReference type="ARBA" id="ARBA00023242"/>
    </source>
</evidence>
<feature type="domain" description="Dicer dsRNA-binding fold" evidence="25">
    <location>
        <begin position="923"/>
        <end position="1023"/>
    </location>
</feature>
<dbReference type="Gene3D" id="3.30.160.20">
    <property type="match status" value="2"/>
</dbReference>
<proteinExistence type="inferred from homology"/>
<keyword evidence="9" id="KW-0378">Hydrolase</keyword>
<dbReference type="PROSITE" id="PS51327">
    <property type="entry name" value="DICER_DSRBF"/>
    <property type="match status" value="1"/>
</dbReference>
<dbReference type="PANTHER" id="PTHR14950:SF37">
    <property type="entry name" value="ENDORIBONUCLEASE DICER"/>
    <property type="match status" value="1"/>
</dbReference>
<dbReference type="PROSITE" id="PS51192">
    <property type="entry name" value="HELICASE_ATP_BIND_1"/>
    <property type="match status" value="1"/>
</dbReference>
<keyword evidence="7" id="KW-0547">Nucleotide-binding</keyword>
<dbReference type="Pfam" id="PF00270">
    <property type="entry name" value="DEAD"/>
    <property type="match status" value="1"/>
</dbReference>
<feature type="domain" description="Helicase C-terminal" evidence="24">
    <location>
        <begin position="734"/>
        <end position="895"/>
    </location>
</feature>
<dbReference type="InterPro" id="IPR014720">
    <property type="entry name" value="dsRBD_dom"/>
</dbReference>
<dbReference type="Proteomes" id="UP000516437">
    <property type="component" value="Chromosome 5"/>
</dbReference>